<feature type="non-terminal residue" evidence="1">
    <location>
        <position position="1284"/>
    </location>
</feature>
<reference evidence="1" key="1">
    <citation type="submission" date="2020-01" db="EMBL/GenBank/DDBJ databases">
        <authorList>
            <person name="Meier V. D."/>
            <person name="Meier V D."/>
        </authorList>
    </citation>
    <scope>NUCLEOTIDE SEQUENCE</scope>
    <source>
        <strain evidence="1">HLG_WM_MAG_06</strain>
    </source>
</reference>
<evidence type="ECO:0000313" key="1">
    <source>
        <dbReference type="EMBL" id="CAA6798381.1"/>
    </source>
</evidence>
<proteinExistence type="predicted"/>
<sequence length="1284" mass="139763">MYLIRILLLVFLSTLFLFSYTTSEGKVISFSSSEESTLAPVSDSAVSVSYDSPELSYSSDSLQSVSYSSRSASIVIEPTPFTCTTDAYVFSSSAYNAQTDSHGFDLSTGTKTSTQSNINSGNINAIGYNVVDNFIWGYDRGNYKVVKVGSDYKVASYDIPGLPSFAPADDANKPTYHIGDVSVGGILHLATIYDSKTIYRVDLNPLSANYLTALPSINVSQDMYISDFAFSPIDNLLYAVDFDNNLIKINQNTGSLTNLGSLNLPSQGNVVSVFFDKDGNLYAHHSRYGDIHKIATPHLGGSINMTYFSTIGNSNHGDGARCSGAAVVQPIPACDSNDNNLAVDSLPIKKVVLETEGTTVTQTYSGQGGLNDSGSNEAVNIKSITINNNGTDILLNQFATTNIEIKNLNIPSDTYNQDTITAYQNGLFTRYIDSESDYISKVNEVLSTTDIRDYLTNNDESHYFRMFDMMYTNYTVDKDDYVLFQERYGNSPFSLLPLDINGDPIEGALRLKFNDSSSNRDSQWNTDYEGGTTGSEAQAQYFGIVKLSQFNVGDEKVYGFRYCTKGADSKFYVVGEESFESIPVAEYRFDECDWDGTAGEVKDSTSNNFHGTASAATTNDIAQINRSGLFNGTDAYITKDNIYDSLKTTSSLSFWIKTTQTGNNTMWSAPGILGVEEAGGGDDIFWGWIDGSGHIGLLKGNTAGAKSTTVINNDSWHHVVLTRNSTTGKCQVFINGNLENSNISETGDVGNMFNKIGVIEDTGGTPNYFNGQLDELKVFDTELEESEIQSIYDNEKAKKNWNGDIRSEVTCDAPCTGMLTIKEVVLETEGKTVIQTASRQGGLNDGAQSTPVYLKSVTLNVDGNDIFLDNSATQGFEVQNINIPDSAKSLYYTSINGIETDATNANFKNKVEEVLGTTDIRDYLRFETNDTPTSMDIIYKNYPIDANHYLLILERAGNSSFHLEPLDANGNVIVGSRILYFTDGDMIWDTGYIAGEDNNNHYYQNQNIGVIKASCFNVGAKKIYGFRLHNNNSADPKFFVLGEESFGEEPTMSIANETITEGDSGTQNLNFTVSLDKATTGSLTFDYQVFAGSNVDSTLNATTPSDYTSTGTVVPASFDINSQTYTISIPINGDTEIEEDETFTIVFSDVQGATLANDTATGTILNDDSSTEPKSCGLVATSIMPSGNRNDAGNGASVVAFDYSERGTINDTPALMELASAKEVGTVWGKAYNGSTKKLYASAFLRRHADLSPDGLGAIYEIDVNTKTPTLWMNLNSKTHLGSS</sequence>
<protein>
    <submittedName>
        <fullName evidence="1">Uncharacterized protein</fullName>
    </submittedName>
</protein>
<dbReference type="Gene3D" id="2.60.40.2030">
    <property type="match status" value="1"/>
</dbReference>
<gene>
    <name evidence="1" type="ORF">HELGO_WM9795</name>
</gene>
<dbReference type="Gene3D" id="2.60.120.200">
    <property type="match status" value="1"/>
</dbReference>
<accession>A0A6S6RX60</accession>
<dbReference type="SUPFAM" id="SSF49899">
    <property type="entry name" value="Concanavalin A-like lectins/glucanases"/>
    <property type="match status" value="1"/>
</dbReference>
<dbReference type="EMBL" id="CACVAP010000002">
    <property type="protein sequence ID" value="CAA6798381.1"/>
    <property type="molecule type" value="Genomic_DNA"/>
</dbReference>
<dbReference type="Pfam" id="PF13385">
    <property type="entry name" value="Laminin_G_3"/>
    <property type="match status" value="1"/>
</dbReference>
<organism evidence="1">
    <name type="scientific">uncultured Sulfurovum sp</name>
    <dbReference type="NCBI Taxonomy" id="269237"/>
    <lineage>
        <taxon>Bacteria</taxon>
        <taxon>Pseudomonadati</taxon>
        <taxon>Campylobacterota</taxon>
        <taxon>Epsilonproteobacteria</taxon>
        <taxon>Campylobacterales</taxon>
        <taxon>Sulfurovaceae</taxon>
        <taxon>Sulfurovum</taxon>
        <taxon>environmental samples</taxon>
    </lineage>
</organism>
<dbReference type="InterPro" id="IPR013320">
    <property type="entry name" value="ConA-like_dom_sf"/>
</dbReference>
<dbReference type="InterPro" id="IPR038081">
    <property type="entry name" value="CalX-like_sf"/>
</dbReference>
<dbReference type="SUPFAM" id="SSF141072">
    <property type="entry name" value="CalX-like"/>
    <property type="match status" value="1"/>
</dbReference>
<dbReference type="SUPFAM" id="SSF101898">
    <property type="entry name" value="NHL repeat"/>
    <property type="match status" value="1"/>
</dbReference>
<name>A0A6S6RX60_9BACT</name>